<name>A0ABT7L323_9BACI</name>
<evidence type="ECO:0000256" key="1">
    <source>
        <dbReference type="SAM" id="Phobius"/>
    </source>
</evidence>
<evidence type="ECO:0000313" key="3">
    <source>
        <dbReference type="Proteomes" id="UP001235343"/>
    </source>
</evidence>
<feature type="transmembrane region" description="Helical" evidence="1">
    <location>
        <begin position="177"/>
        <end position="199"/>
    </location>
</feature>
<dbReference type="Proteomes" id="UP001235343">
    <property type="component" value="Unassembled WGS sequence"/>
</dbReference>
<feature type="transmembrane region" description="Helical" evidence="1">
    <location>
        <begin position="107"/>
        <end position="134"/>
    </location>
</feature>
<dbReference type="InterPro" id="IPR006938">
    <property type="entry name" value="DUF624"/>
</dbReference>
<accession>A0ABT7L323</accession>
<feature type="transmembrane region" description="Helical" evidence="1">
    <location>
        <begin position="20"/>
        <end position="48"/>
    </location>
</feature>
<comment type="caution">
    <text evidence="2">The sequence shown here is derived from an EMBL/GenBank/DDBJ whole genome shotgun (WGS) entry which is preliminary data.</text>
</comment>
<dbReference type="RefSeq" id="WP_285931291.1">
    <property type="nucleotide sequence ID" value="NZ_JASTZU010000025.1"/>
</dbReference>
<keyword evidence="1" id="KW-1133">Transmembrane helix</keyword>
<reference evidence="2 3" key="1">
    <citation type="submission" date="2023-06" db="EMBL/GenBank/DDBJ databases">
        <title>Aquibacillus rhizosphaerae LR5S19.</title>
        <authorList>
            <person name="Sun J.-Q."/>
        </authorList>
    </citation>
    <scope>NUCLEOTIDE SEQUENCE [LARGE SCALE GENOMIC DNA]</scope>
    <source>
        <strain evidence="2 3">LR5S19</strain>
    </source>
</reference>
<dbReference type="EMBL" id="JASTZU010000025">
    <property type="protein sequence ID" value="MDL4840270.1"/>
    <property type="molecule type" value="Genomic_DNA"/>
</dbReference>
<dbReference type="Pfam" id="PF04854">
    <property type="entry name" value="DUF624"/>
    <property type="match status" value="1"/>
</dbReference>
<keyword evidence="3" id="KW-1185">Reference proteome</keyword>
<keyword evidence="1" id="KW-0472">Membrane</keyword>
<feature type="transmembrane region" description="Helical" evidence="1">
    <location>
        <begin position="80"/>
        <end position="101"/>
    </location>
</feature>
<evidence type="ECO:0000313" key="2">
    <source>
        <dbReference type="EMBL" id="MDL4840270.1"/>
    </source>
</evidence>
<protein>
    <submittedName>
        <fullName evidence="2">YesL family protein</fullName>
    </submittedName>
</protein>
<organism evidence="2 3">
    <name type="scientific">Aquibacillus rhizosphaerae</name>
    <dbReference type="NCBI Taxonomy" id="3051431"/>
    <lineage>
        <taxon>Bacteria</taxon>
        <taxon>Bacillati</taxon>
        <taxon>Bacillota</taxon>
        <taxon>Bacilli</taxon>
        <taxon>Bacillales</taxon>
        <taxon>Bacillaceae</taxon>
        <taxon>Aquibacillus</taxon>
    </lineage>
</organism>
<proteinExistence type="predicted"/>
<keyword evidence="1" id="KW-0812">Transmembrane</keyword>
<feature type="transmembrane region" description="Helical" evidence="1">
    <location>
        <begin position="146"/>
        <end position="171"/>
    </location>
</feature>
<sequence>MEIRGLWGGFYTISQWVMRFVYINLLWIFFTILGLIFFGLMPATISMFTVIRKWIMKQTDIPIFQTFFITYKKEFLKSNLFMVVILVVGVFLYFNLRYAGFMVDSTIYPILLGGFIITTFLYMMLVIYIAPVYVHFNLSFAQYVKYAIMIGATNLHYSITIIVSICGIYYISMKVPGLVPFFSISVSAYIIMFGANLAFNNLVKKKQQLEQQ</sequence>
<gene>
    <name evidence="2" type="ORF">QQS35_07345</name>
</gene>